<dbReference type="Proteomes" id="UP001265746">
    <property type="component" value="Unassembled WGS sequence"/>
</dbReference>
<name>A0AAD9S7D9_PHOAM</name>
<feature type="compositionally biased region" description="Polar residues" evidence="2">
    <location>
        <begin position="1"/>
        <end position="23"/>
    </location>
</feature>
<dbReference type="AlphaFoldDB" id="A0AAD9S7D9"/>
<keyword evidence="4" id="KW-1185">Reference proteome</keyword>
<evidence type="ECO:0000313" key="4">
    <source>
        <dbReference type="Proteomes" id="UP001265746"/>
    </source>
</evidence>
<protein>
    <recommendedName>
        <fullName evidence="5">S-adenosyl-L-methionine-dependent methyltransferase</fullName>
    </recommendedName>
</protein>
<dbReference type="GO" id="GO:0008168">
    <property type="term" value="F:methyltransferase activity"/>
    <property type="evidence" value="ECO:0007669"/>
    <property type="project" value="TreeGrafter"/>
</dbReference>
<evidence type="ECO:0000256" key="1">
    <source>
        <dbReference type="ARBA" id="ARBA00038158"/>
    </source>
</evidence>
<feature type="region of interest" description="Disordered" evidence="2">
    <location>
        <begin position="1"/>
        <end position="52"/>
    </location>
</feature>
<dbReference type="EMBL" id="JAUJFL010000006">
    <property type="protein sequence ID" value="KAK2600667.1"/>
    <property type="molecule type" value="Genomic_DNA"/>
</dbReference>
<dbReference type="PANTHER" id="PTHR43591:SF102">
    <property type="entry name" value="S-ADENOSYL-L-METHIONINE-DEPENDENT METHYLTRANSFERASE"/>
    <property type="match status" value="1"/>
</dbReference>
<reference evidence="3" key="1">
    <citation type="submission" date="2023-06" db="EMBL/GenBank/DDBJ databases">
        <authorList>
            <person name="Noh H."/>
        </authorList>
    </citation>
    <scope>NUCLEOTIDE SEQUENCE</scope>
    <source>
        <strain evidence="3">DUCC20226</strain>
    </source>
</reference>
<dbReference type="Pfam" id="PF13489">
    <property type="entry name" value="Methyltransf_23"/>
    <property type="match status" value="1"/>
</dbReference>
<evidence type="ECO:0000256" key="2">
    <source>
        <dbReference type="SAM" id="MobiDB-lite"/>
    </source>
</evidence>
<gene>
    <name evidence="3" type="ORF">N8I77_010187</name>
</gene>
<sequence>MSQQHSPASSTSPHFAGDQTSAGGSPRVPSQGDSKALSDDRTETETMYVDMLPPAPRPVLMYTGRSGDGTIADLYSCVGEDGRTYQGYQPGEYMLPNDRVRIPSIYLHREARHKTDVKTQRRSNIDLVGRNLEIHFTVQFTVLGELILHSDFSHALYRLMLDDKLAAAPIREPEHALDIGTGTGIWALQFAEENPTCQVTGTDLSLIQPLSWMPNCQFVMENSELEDWLLPHKLDYVHLRGMTACFNDVTTVMRRSLDALTAGGWIEFQEGCFHLHGVPNDDTLEGTAIGRWCQMVATGAANAGRDLTKARLYKQQLAETGFVDVHEQVIRVPGGPWSDESKAKLMGAYLANTFLMGAIDSFKKLLGAAGGLSPPEMDELTEQVKQDVQNPEIRWYMPMYIVYGRKPYEGEVAGT</sequence>
<dbReference type="CDD" id="cd02440">
    <property type="entry name" value="AdoMet_MTases"/>
    <property type="match status" value="1"/>
</dbReference>
<dbReference type="Gene3D" id="3.40.50.150">
    <property type="entry name" value="Vaccinia Virus protein VP39"/>
    <property type="match status" value="1"/>
</dbReference>
<accession>A0AAD9S7D9</accession>
<organism evidence="3 4">
    <name type="scientific">Phomopsis amygdali</name>
    <name type="common">Fusicoccum amygdali</name>
    <dbReference type="NCBI Taxonomy" id="1214568"/>
    <lineage>
        <taxon>Eukaryota</taxon>
        <taxon>Fungi</taxon>
        <taxon>Dikarya</taxon>
        <taxon>Ascomycota</taxon>
        <taxon>Pezizomycotina</taxon>
        <taxon>Sordariomycetes</taxon>
        <taxon>Sordariomycetidae</taxon>
        <taxon>Diaporthales</taxon>
        <taxon>Diaporthaceae</taxon>
        <taxon>Diaporthe</taxon>
    </lineage>
</organism>
<dbReference type="SUPFAM" id="SSF53335">
    <property type="entry name" value="S-adenosyl-L-methionine-dependent methyltransferases"/>
    <property type="match status" value="1"/>
</dbReference>
<comment type="similarity">
    <text evidence="1">Belongs to the methyltransferase superfamily. LaeA methyltransferase family.</text>
</comment>
<evidence type="ECO:0008006" key="5">
    <source>
        <dbReference type="Google" id="ProtNLM"/>
    </source>
</evidence>
<comment type="caution">
    <text evidence="3">The sequence shown here is derived from an EMBL/GenBank/DDBJ whole genome shotgun (WGS) entry which is preliminary data.</text>
</comment>
<evidence type="ECO:0000313" key="3">
    <source>
        <dbReference type="EMBL" id="KAK2600667.1"/>
    </source>
</evidence>
<dbReference type="PANTHER" id="PTHR43591">
    <property type="entry name" value="METHYLTRANSFERASE"/>
    <property type="match status" value="1"/>
</dbReference>
<proteinExistence type="inferred from homology"/>
<dbReference type="InterPro" id="IPR029063">
    <property type="entry name" value="SAM-dependent_MTases_sf"/>
</dbReference>